<dbReference type="AlphaFoldDB" id="A0A8B7N972"/>
<dbReference type="RefSeq" id="XP_018009847.1">
    <property type="nucleotide sequence ID" value="XM_018154358.2"/>
</dbReference>
<dbReference type="KEGG" id="hazt:108667343"/>
<dbReference type="GeneID" id="108667343"/>
<feature type="compositionally biased region" description="Basic and acidic residues" evidence="1">
    <location>
        <begin position="112"/>
        <end position="123"/>
    </location>
</feature>
<protein>
    <submittedName>
        <fullName evidence="4 5">Uncharacterized protein LOC108667343</fullName>
    </submittedName>
</protein>
<evidence type="ECO:0000313" key="5">
    <source>
        <dbReference type="RefSeq" id="XP_018009847.1"/>
    </source>
</evidence>
<gene>
    <name evidence="4 5" type="primary">LOC108667343</name>
</gene>
<accession>A0A8B7N972</accession>
<feature type="region of interest" description="Disordered" evidence="1">
    <location>
        <begin position="97"/>
        <end position="134"/>
    </location>
</feature>
<evidence type="ECO:0000313" key="3">
    <source>
        <dbReference type="Proteomes" id="UP000694843"/>
    </source>
</evidence>
<proteinExistence type="predicted"/>
<sequence length="288" mass="30858">MRWWALVLLFAIVVAQERKQDGGNDVTKVPVAPLQKQDGGNDVTKIPAASLQHQDGGDYVTKVPAAPLQKQDGGGDVTKISAASLQKQDGVNNVTKAPAAPLQKQDGGNDVTRSREPQKREDIGSSDAEVMTSRGSTNGISVKKYEQDVNKPKTNDDDSQAKFFFFASSSTTTKFKLSFITSTTPYTCVSTAAAATCIGRRRRAMALHGMKFDVGTNSKDVHSSLDEADIEEVDDQSRQESPRKFLTVWTTSFSTKTVTSYVTDRGVTVSVSAYCTFAGGSGIPGCAG</sequence>
<name>A0A8B7N972_HYAAZ</name>
<evidence type="ECO:0000256" key="1">
    <source>
        <dbReference type="SAM" id="MobiDB-lite"/>
    </source>
</evidence>
<feature type="chain" id="PRO_5044664353" evidence="2">
    <location>
        <begin position="16"/>
        <end position="288"/>
    </location>
</feature>
<dbReference type="RefSeq" id="XP_018009846.1">
    <property type="nucleotide sequence ID" value="XM_018154357.2"/>
</dbReference>
<keyword evidence="2" id="KW-0732">Signal</keyword>
<feature type="signal peptide" evidence="2">
    <location>
        <begin position="1"/>
        <end position="15"/>
    </location>
</feature>
<reference evidence="4 5" key="1">
    <citation type="submission" date="2025-04" db="UniProtKB">
        <authorList>
            <consortium name="RefSeq"/>
        </authorList>
    </citation>
    <scope>IDENTIFICATION</scope>
    <source>
        <tissue evidence="4 5">Whole organism</tissue>
    </source>
</reference>
<evidence type="ECO:0000313" key="4">
    <source>
        <dbReference type="RefSeq" id="XP_018009846.1"/>
    </source>
</evidence>
<evidence type="ECO:0000256" key="2">
    <source>
        <dbReference type="SAM" id="SignalP"/>
    </source>
</evidence>
<keyword evidence="3" id="KW-1185">Reference proteome</keyword>
<organism evidence="3 5">
    <name type="scientific">Hyalella azteca</name>
    <name type="common">Amphipod</name>
    <dbReference type="NCBI Taxonomy" id="294128"/>
    <lineage>
        <taxon>Eukaryota</taxon>
        <taxon>Metazoa</taxon>
        <taxon>Ecdysozoa</taxon>
        <taxon>Arthropoda</taxon>
        <taxon>Crustacea</taxon>
        <taxon>Multicrustacea</taxon>
        <taxon>Malacostraca</taxon>
        <taxon>Eumalacostraca</taxon>
        <taxon>Peracarida</taxon>
        <taxon>Amphipoda</taxon>
        <taxon>Senticaudata</taxon>
        <taxon>Talitrida</taxon>
        <taxon>Talitroidea</taxon>
        <taxon>Hyalellidae</taxon>
        <taxon>Hyalella</taxon>
    </lineage>
</organism>
<feature type="region of interest" description="Disordered" evidence="1">
    <location>
        <begin position="21"/>
        <end position="41"/>
    </location>
</feature>
<dbReference type="Proteomes" id="UP000694843">
    <property type="component" value="Unplaced"/>
</dbReference>
<dbReference type="OrthoDB" id="6403149at2759"/>